<dbReference type="STRING" id="1071380.I2GYB3"/>
<feature type="domain" description="RRM" evidence="2">
    <location>
        <begin position="142"/>
        <end position="220"/>
    </location>
</feature>
<dbReference type="GO" id="GO:0003723">
    <property type="term" value="F:RNA binding"/>
    <property type="evidence" value="ECO:0007669"/>
    <property type="project" value="UniProtKB-UniRule"/>
</dbReference>
<dbReference type="InterPro" id="IPR035979">
    <property type="entry name" value="RBD_domain_sf"/>
</dbReference>
<keyword evidence="1" id="KW-0694">RNA-binding</keyword>
<dbReference type="OMA" id="IVWELMI"/>
<name>I2GYB3_HENB6</name>
<dbReference type="RefSeq" id="XP_004178634.1">
    <property type="nucleotide sequence ID" value="XM_004178586.1"/>
</dbReference>
<dbReference type="PANTHER" id="PTHR48030:SF3">
    <property type="entry name" value="SPLICING FACTOR 3B SUBUNIT 4"/>
    <property type="match status" value="1"/>
</dbReference>
<dbReference type="Gene3D" id="3.30.70.330">
    <property type="match status" value="2"/>
</dbReference>
<dbReference type="GO" id="GO:0048026">
    <property type="term" value="P:positive regulation of mRNA splicing, via spliceosome"/>
    <property type="evidence" value="ECO:0007669"/>
    <property type="project" value="TreeGrafter"/>
</dbReference>
<organism evidence="3 4">
    <name type="scientific">Henningerozyma blattae (strain ATCC 34711 / CBS 6284 / DSM 70876 / NBRC 10599 / NRRL Y-10934 / UCD 77-7)</name>
    <name type="common">Yeast</name>
    <name type="synonym">Tetrapisispora blattae</name>
    <dbReference type="NCBI Taxonomy" id="1071380"/>
    <lineage>
        <taxon>Eukaryota</taxon>
        <taxon>Fungi</taxon>
        <taxon>Dikarya</taxon>
        <taxon>Ascomycota</taxon>
        <taxon>Saccharomycotina</taxon>
        <taxon>Saccharomycetes</taxon>
        <taxon>Saccharomycetales</taxon>
        <taxon>Saccharomycetaceae</taxon>
        <taxon>Henningerozyma</taxon>
    </lineage>
</organism>
<dbReference type="HOGENOM" id="CLU_012062_21_2_1"/>
<accession>I2GYB3</accession>
<dbReference type="CDD" id="cd12417">
    <property type="entry name" value="RRM_SAFB_like"/>
    <property type="match status" value="1"/>
</dbReference>
<dbReference type="InterPro" id="IPR052084">
    <property type="entry name" value="SF3B4_spliceosome_assoc"/>
</dbReference>
<keyword evidence="4" id="KW-1185">Reference proteome</keyword>
<reference evidence="3 4" key="1">
    <citation type="journal article" date="2011" name="Proc. Natl. Acad. Sci. U.S.A.">
        <title>Evolutionary erosion of yeast sex chromosomes by mating-type switching accidents.</title>
        <authorList>
            <person name="Gordon J.L."/>
            <person name="Armisen D."/>
            <person name="Proux-Wera E."/>
            <person name="Oheigeartaigh S.S."/>
            <person name="Byrne K.P."/>
            <person name="Wolfe K.H."/>
        </authorList>
    </citation>
    <scope>NUCLEOTIDE SEQUENCE [LARGE SCALE GENOMIC DNA]</scope>
    <source>
        <strain evidence="4">ATCC 34711 / CBS 6284 / DSM 70876 / NBRC 10599 / NRRL Y-10934 / UCD 77-7</strain>
    </source>
</reference>
<dbReference type="SUPFAM" id="SSF54928">
    <property type="entry name" value="RNA-binding domain, RBD"/>
    <property type="match status" value="1"/>
</dbReference>
<dbReference type="SMART" id="SM00360">
    <property type="entry name" value="RRM"/>
    <property type="match status" value="2"/>
</dbReference>
<evidence type="ECO:0000259" key="2">
    <source>
        <dbReference type="PROSITE" id="PS50102"/>
    </source>
</evidence>
<evidence type="ECO:0000256" key="1">
    <source>
        <dbReference type="PROSITE-ProRule" id="PRU00176"/>
    </source>
</evidence>
<dbReference type="GO" id="GO:0071011">
    <property type="term" value="C:precatalytic spliceosome"/>
    <property type="evidence" value="ECO:0007669"/>
    <property type="project" value="TreeGrafter"/>
</dbReference>
<dbReference type="GO" id="GO:0005730">
    <property type="term" value="C:nucleolus"/>
    <property type="evidence" value="ECO:0007669"/>
    <property type="project" value="TreeGrafter"/>
</dbReference>
<dbReference type="PANTHER" id="PTHR48030">
    <property type="entry name" value="SPLICING FACTOR 3B SUBUNIT 4"/>
    <property type="match status" value="1"/>
</dbReference>
<evidence type="ECO:0000313" key="4">
    <source>
        <dbReference type="Proteomes" id="UP000002866"/>
    </source>
</evidence>
<proteinExistence type="predicted"/>
<dbReference type="AlphaFoldDB" id="I2GYB3"/>
<dbReference type="OrthoDB" id="10259687at2759"/>
<sequence>MSTPKAATTTTNVNANIPDITESSTIYVGNLDPRITKLDLYELFIQFGKIYKINYPRDKISENYQGFAFVEFQSAKDSNYVLSLFQNNNQNNYNNQLSISLYGKPIKIRPQNNQLKDKKNNQQFILKKNNNTQVDVNLLPVAKLFLKGLDDTVDLNQLKIIFNKFGELVKDPELVPLKSNAQMVGIYIYFRSYTDSDNAIKSLNKKFIFNKQIQLEYAFKNSVSDTISTASKKQTRYGDEIDRVLNVEAIKNGLL</sequence>
<dbReference type="EMBL" id="HE806317">
    <property type="protein sequence ID" value="CCH59115.1"/>
    <property type="molecule type" value="Genomic_DNA"/>
</dbReference>
<dbReference type="InterPro" id="IPR012677">
    <property type="entry name" value="Nucleotide-bd_a/b_plait_sf"/>
</dbReference>
<dbReference type="PROSITE" id="PS50102">
    <property type="entry name" value="RRM"/>
    <property type="match status" value="2"/>
</dbReference>
<dbReference type="KEGG" id="tbl:TBLA_0B02730"/>
<dbReference type="InParanoid" id="I2GYB3"/>
<dbReference type="InterPro" id="IPR000504">
    <property type="entry name" value="RRM_dom"/>
</dbReference>
<gene>
    <name evidence="3" type="primary">TBLA0B02730</name>
    <name evidence="3" type="ORF">TBLA_0B02730</name>
</gene>
<evidence type="ECO:0000313" key="3">
    <source>
        <dbReference type="EMBL" id="CCH59115.1"/>
    </source>
</evidence>
<dbReference type="GeneID" id="14493878"/>
<protein>
    <recommendedName>
        <fullName evidence="2">RRM domain-containing protein</fullName>
    </recommendedName>
</protein>
<dbReference type="Pfam" id="PF00076">
    <property type="entry name" value="RRM_1"/>
    <property type="match status" value="2"/>
</dbReference>
<dbReference type="Proteomes" id="UP000002866">
    <property type="component" value="Chromosome 2"/>
</dbReference>
<feature type="domain" description="RRM" evidence="2">
    <location>
        <begin position="24"/>
        <end position="113"/>
    </location>
</feature>
<dbReference type="eggNOG" id="KOG0131">
    <property type="taxonomic scope" value="Eukaryota"/>
</dbReference>
<dbReference type="FunCoup" id="I2GYB3">
    <property type="interactions" value="400"/>
</dbReference>